<dbReference type="InterPro" id="IPR013216">
    <property type="entry name" value="Methyltransf_11"/>
</dbReference>
<dbReference type="CDD" id="cd02440">
    <property type="entry name" value="AdoMet_MTases"/>
    <property type="match status" value="1"/>
</dbReference>
<dbReference type="GO" id="GO:0032259">
    <property type="term" value="P:methylation"/>
    <property type="evidence" value="ECO:0007669"/>
    <property type="project" value="UniProtKB-KW"/>
</dbReference>
<dbReference type="Pfam" id="PF08241">
    <property type="entry name" value="Methyltransf_11"/>
    <property type="match status" value="1"/>
</dbReference>
<dbReference type="PANTHER" id="PTHR43464:SF19">
    <property type="entry name" value="UBIQUINONE BIOSYNTHESIS O-METHYLTRANSFERASE, MITOCHONDRIAL"/>
    <property type="match status" value="1"/>
</dbReference>
<reference evidence="5" key="2">
    <citation type="submission" date="2020-09" db="EMBL/GenBank/DDBJ databases">
        <authorList>
            <person name="Sun Q."/>
            <person name="Zhou Y."/>
        </authorList>
    </citation>
    <scope>NUCLEOTIDE SEQUENCE</scope>
    <source>
        <strain evidence="5">CGMCC 1.15725</strain>
    </source>
</reference>
<comment type="caution">
    <text evidence="5">The sequence shown here is derived from an EMBL/GenBank/DDBJ whole genome shotgun (WGS) entry which is preliminary data.</text>
</comment>
<evidence type="ECO:0000256" key="2">
    <source>
        <dbReference type="ARBA" id="ARBA00022679"/>
    </source>
</evidence>
<gene>
    <name evidence="5" type="ORF">GCM10011611_12850</name>
</gene>
<keyword evidence="2" id="KW-0808">Transferase</keyword>
<accession>A0A8J2YQX4</accession>
<dbReference type="Proteomes" id="UP000646365">
    <property type="component" value="Unassembled WGS sequence"/>
</dbReference>
<feature type="domain" description="Methyltransferase type 11" evidence="4">
    <location>
        <begin position="61"/>
        <end position="159"/>
    </location>
</feature>
<sequence length="325" mass="35703">MRPRLQRMPPYVFEDWIMSASSAAPHSAAYFGEERDYWWNDDYLELLARRLRLDQVARLADIGCGIGHWCGLLARHVPADAQIIGIDRDATNVAGARARFARLWPDRPARFAEGDALALPLGDGTVDLATCQTLLIHLAEPERAIAELMRVTRPGGQVVAVEPNNLFNRIAVSSLTPETPLDERITEVTAALRLVEGRRRQGLGCEYLGDLLPGLFARAGLEDIRVWVADCALPFVPPYAAPEQQAQLAAHARWQAEGSGPYDRAVFAADLAAGSADEAEIERSWQMMLASAAAADQAITDRRYHAAGGGLFYIVVGRVPERPIR</sequence>
<dbReference type="EMBL" id="BMJQ01000003">
    <property type="protein sequence ID" value="GGF08804.1"/>
    <property type="molecule type" value="Genomic_DNA"/>
</dbReference>
<evidence type="ECO:0000313" key="5">
    <source>
        <dbReference type="EMBL" id="GGF08804.1"/>
    </source>
</evidence>
<evidence type="ECO:0000256" key="1">
    <source>
        <dbReference type="ARBA" id="ARBA00022603"/>
    </source>
</evidence>
<dbReference type="AlphaFoldDB" id="A0A8J2YQX4"/>
<organism evidence="5 6">
    <name type="scientific">Aliidongia dinghuensis</name>
    <dbReference type="NCBI Taxonomy" id="1867774"/>
    <lineage>
        <taxon>Bacteria</taxon>
        <taxon>Pseudomonadati</taxon>
        <taxon>Pseudomonadota</taxon>
        <taxon>Alphaproteobacteria</taxon>
        <taxon>Rhodospirillales</taxon>
        <taxon>Dongiaceae</taxon>
        <taxon>Aliidongia</taxon>
    </lineage>
</organism>
<protein>
    <recommendedName>
        <fullName evidence="4">Methyltransferase type 11 domain-containing protein</fullName>
    </recommendedName>
</protein>
<evidence type="ECO:0000259" key="4">
    <source>
        <dbReference type="Pfam" id="PF08241"/>
    </source>
</evidence>
<keyword evidence="1" id="KW-0489">Methyltransferase</keyword>
<dbReference type="PANTHER" id="PTHR43464">
    <property type="entry name" value="METHYLTRANSFERASE"/>
    <property type="match status" value="1"/>
</dbReference>
<name>A0A8J2YQX4_9PROT</name>
<proteinExistence type="predicted"/>
<dbReference type="Gene3D" id="3.40.50.150">
    <property type="entry name" value="Vaccinia Virus protein VP39"/>
    <property type="match status" value="1"/>
</dbReference>
<keyword evidence="6" id="KW-1185">Reference proteome</keyword>
<reference evidence="5" key="1">
    <citation type="journal article" date="2014" name="Int. J. Syst. Evol. Microbiol.">
        <title>Complete genome sequence of Corynebacterium casei LMG S-19264T (=DSM 44701T), isolated from a smear-ripened cheese.</title>
        <authorList>
            <consortium name="US DOE Joint Genome Institute (JGI-PGF)"/>
            <person name="Walter F."/>
            <person name="Albersmeier A."/>
            <person name="Kalinowski J."/>
            <person name="Ruckert C."/>
        </authorList>
    </citation>
    <scope>NUCLEOTIDE SEQUENCE</scope>
    <source>
        <strain evidence="5">CGMCC 1.15725</strain>
    </source>
</reference>
<dbReference type="InterPro" id="IPR029063">
    <property type="entry name" value="SAM-dependent_MTases_sf"/>
</dbReference>
<dbReference type="GO" id="GO:0008757">
    <property type="term" value="F:S-adenosylmethionine-dependent methyltransferase activity"/>
    <property type="evidence" value="ECO:0007669"/>
    <property type="project" value="InterPro"/>
</dbReference>
<dbReference type="SUPFAM" id="SSF53335">
    <property type="entry name" value="S-adenosyl-L-methionine-dependent methyltransferases"/>
    <property type="match status" value="1"/>
</dbReference>
<evidence type="ECO:0000313" key="6">
    <source>
        <dbReference type="Proteomes" id="UP000646365"/>
    </source>
</evidence>
<evidence type="ECO:0000256" key="3">
    <source>
        <dbReference type="ARBA" id="ARBA00022691"/>
    </source>
</evidence>
<keyword evidence="3" id="KW-0949">S-adenosyl-L-methionine</keyword>